<gene>
    <name evidence="1" type="ORF">GYMLUDRAFT_63880</name>
</gene>
<dbReference type="EMBL" id="KN834833">
    <property type="protein sequence ID" value="KIK53115.1"/>
    <property type="molecule type" value="Genomic_DNA"/>
</dbReference>
<reference evidence="1 2" key="1">
    <citation type="submission" date="2014-04" db="EMBL/GenBank/DDBJ databases">
        <title>Evolutionary Origins and Diversification of the Mycorrhizal Mutualists.</title>
        <authorList>
            <consortium name="DOE Joint Genome Institute"/>
            <consortium name="Mycorrhizal Genomics Consortium"/>
            <person name="Kohler A."/>
            <person name="Kuo A."/>
            <person name="Nagy L.G."/>
            <person name="Floudas D."/>
            <person name="Copeland A."/>
            <person name="Barry K.W."/>
            <person name="Cichocki N."/>
            <person name="Veneault-Fourrey C."/>
            <person name="LaButti K."/>
            <person name="Lindquist E.A."/>
            <person name="Lipzen A."/>
            <person name="Lundell T."/>
            <person name="Morin E."/>
            <person name="Murat C."/>
            <person name="Riley R."/>
            <person name="Ohm R."/>
            <person name="Sun H."/>
            <person name="Tunlid A."/>
            <person name="Henrissat B."/>
            <person name="Grigoriev I.V."/>
            <person name="Hibbett D.S."/>
            <person name="Martin F."/>
        </authorList>
    </citation>
    <scope>NUCLEOTIDE SEQUENCE [LARGE SCALE GENOMIC DNA]</scope>
    <source>
        <strain evidence="1 2">FD-317 M1</strain>
    </source>
</reference>
<organism evidence="1 2">
    <name type="scientific">Collybiopsis luxurians FD-317 M1</name>
    <dbReference type="NCBI Taxonomy" id="944289"/>
    <lineage>
        <taxon>Eukaryota</taxon>
        <taxon>Fungi</taxon>
        <taxon>Dikarya</taxon>
        <taxon>Basidiomycota</taxon>
        <taxon>Agaricomycotina</taxon>
        <taxon>Agaricomycetes</taxon>
        <taxon>Agaricomycetidae</taxon>
        <taxon>Agaricales</taxon>
        <taxon>Marasmiineae</taxon>
        <taxon>Omphalotaceae</taxon>
        <taxon>Collybiopsis</taxon>
        <taxon>Collybiopsis luxurians</taxon>
    </lineage>
</organism>
<evidence type="ECO:0000313" key="2">
    <source>
        <dbReference type="Proteomes" id="UP000053593"/>
    </source>
</evidence>
<evidence type="ECO:0000313" key="1">
    <source>
        <dbReference type="EMBL" id="KIK53115.1"/>
    </source>
</evidence>
<dbReference type="AlphaFoldDB" id="A0A0D0ARW3"/>
<dbReference type="Proteomes" id="UP000053593">
    <property type="component" value="Unassembled WGS sequence"/>
</dbReference>
<sequence>MSGDLLQYGHPIDWELLFKQQINRYLWDSHQAKPRMDEAPEQAKTCFQLSYAEASTRSSQSCHLQKFTSRQEVASIMLQLARSSNDQKGIEVWSYILLCLAELTQDGLSDEEDDLEGNEQIRLVADLDFRHPDLHLLFQKVDHTW</sequence>
<dbReference type="HOGENOM" id="CLU_1787073_0_0_1"/>
<dbReference type="OrthoDB" id="2874374at2759"/>
<accession>A0A0D0ARW3</accession>
<keyword evidence="2" id="KW-1185">Reference proteome</keyword>
<protein>
    <submittedName>
        <fullName evidence="1">Uncharacterized protein</fullName>
    </submittedName>
</protein>
<proteinExistence type="predicted"/>
<name>A0A0D0ARW3_9AGAR</name>